<reference evidence="2" key="1">
    <citation type="journal article" date="2013" name="Genome Announc.">
        <title>Draft genome sequence of the ascomycete Phaeoacremonium aleophilum strain UCR-PA7, a causal agent of the esca disease complex in grapevines.</title>
        <authorList>
            <person name="Blanco-Ulate B."/>
            <person name="Rolshausen P."/>
            <person name="Cantu D."/>
        </authorList>
    </citation>
    <scope>NUCLEOTIDE SEQUENCE [LARGE SCALE GENOMIC DNA]</scope>
    <source>
        <strain evidence="2">UCR-PA7</strain>
    </source>
</reference>
<proteinExistence type="predicted"/>
<keyword evidence="2" id="KW-1185">Reference proteome</keyword>
<gene>
    <name evidence="1" type="ORF">UCRPA7_1089</name>
</gene>
<accession>R8BVM0</accession>
<dbReference type="EMBL" id="KB932834">
    <property type="protein sequence ID" value="EOO03397.1"/>
    <property type="molecule type" value="Genomic_DNA"/>
</dbReference>
<dbReference type="Proteomes" id="UP000014074">
    <property type="component" value="Unassembled WGS sequence"/>
</dbReference>
<dbReference type="HOGENOM" id="CLU_1295206_0_0_1"/>
<dbReference type="RefSeq" id="XP_007911872.1">
    <property type="nucleotide sequence ID" value="XM_007913681.1"/>
</dbReference>
<dbReference type="AlphaFoldDB" id="R8BVM0"/>
<sequence length="213" mass="24493">MDKFKQGVKRALYITDLLADTVAHYPKMLEGAEANGKRFRNTKIMAKIRFQQIRIIRCLPTRDLAFLLALTTMAGRGYARYQGPKLETEPDGWDKVISFQEMILRHGSYSLWGFVRGPIEITNRVQDYILNGVDDIREWECAQHFIYHDEDGAYEATSLDDSDTSWMVDSLPGLHLTLMREFRARLEKKGETFSDADRINEVVGQSIGEPIQV</sequence>
<evidence type="ECO:0000313" key="1">
    <source>
        <dbReference type="EMBL" id="EOO03397.1"/>
    </source>
</evidence>
<protein>
    <submittedName>
        <fullName evidence="1">Uncharacterized protein</fullName>
    </submittedName>
</protein>
<evidence type="ECO:0000313" key="2">
    <source>
        <dbReference type="Proteomes" id="UP000014074"/>
    </source>
</evidence>
<name>R8BVM0_PHAM7</name>
<dbReference type="GeneID" id="19321204"/>
<dbReference type="KEGG" id="tmn:UCRPA7_1089"/>
<dbReference type="OrthoDB" id="4918043at2759"/>
<organism evidence="1 2">
    <name type="scientific">Phaeoacremonium minimum (strain UCR-PA7)</name>
    <name type="common">Esca disease fungus</name>
    <name type="synonym">Togninia minima</name>
    <dbReference type="NCBI Taxonomy" id="1286976"/>
    <lineage>
        <taxon>Eukaryota</taxon>
        <taxon>Fungi</taxon>
        <taxon>Dikarya</taxon>
        <taxon>Ascomycota</taxon>
        <taxon>Pezizomycotina</taxon>
        <taxon>Sordariomycetes</taxon>
        <taxon>Sordariomycetidae</taxon>
        <taxon>Togniniales</taxon>
        <taxon>Togniniaceae</taxon>
        <taxon>Phaeoacremonium</taxon>
    </lineage>
</organism>